<protein>
    <submittedName>
        <fullName evidence="2">Uncharacterized protein</fullName>
    </submittedName>
</protein>
<evidence type="ECO:0000313" key="2">
    <source>
        <dbReference type="EMBL" id="GFC83454.1"/>
    </source>
</evidence>
<dbReference type="AlphaFoldDB" id="A0A699RL00"/>
<feature type="non-terminal residue" evidence="2">
    <location>
        <position position="1"/>
    </location>
</feature>
<organism evidence="2">
    <name type="scientific">Tanacetum cinerariifolium</name>
    <name type="common">Dalmatian daisy</name>
    <name type="synonym">Chrysanthemum cinerariifolium</name>
    <dbReference type="NCBI Taxonomy" id="118510"/>
    <lineage>
        <taxon>Eukaryota</taxon>
        <taxon>Viridiplantae</taxon>
        <taxon>Streptophyta</taxon>
        <taxon>Embryophyta</taxon>
        <taxon>Tracheophyta</taxon>
        <taxon>Spermatophyta</taxon>
        <taxon>Magnoliopsida</taxon>
        <taxon>eudicotyledons</taxon>
        <taxon>Gunneridae</taxon>
        <taxon>Pentapetalae</taxon>
        <taxon>asterids</taxon>
        <taxon>campanulids</taxon>
        <taxon>Asterales</taxon>
        <taxon>Asteraceae</taxon>
        <taxon>Asteroideae</taxon>
        <taxon>Anthemideae</taxon>
        <taxon>Anthemidinae</taxon>
        <taxon>Tanacetum</taxon>
    </lineage>
</organism>
<evidence type="ECO:0000256" key="1">
    <source>
        <dbReference type="SAM" id="MobiDB-lite"/>
    </source>
</evidence>
<reference evidence="2" key="1">
    <citation type="journal article" date="2019" name="Sci. Rep.">
        <title>Draft genome of Tanacetum cinerariifolium, the natural source of mosquito coil.</title>
        <authorList>
            <person name="Yamashiro T."/>
            <person name="Shiraishi A."/>
            <person name="Satake H."/>
            <person name="Nakayama K."/>
        </authorList>
    </citation>
    <scope>NUCLEOTIDE SEQUENCE</scope>
</reference>
<sequence>SSDDKDVDKVSEKGDESVGKRSGIDDQEKNDSSS</sequence>
<feature type="region of interest" description="Disordered" evidence="1">
    <location>
        <begin position="1"/>
        <end position="34"/>
    </location>
</feature>
<comment type="caution">
    <text evidence="2">The sequence shown here is derived from an EMBL/GenBank/DDBJ whole genome shotgun (WGS) entry which is preliminary data.</text>
</comment>
<proteinExistence type="predicted"/>
<name>A0A699RL00_TANCI</name>
<accession>A0A699RL00</accession>
<gene>
    <name evidence="2" type="ORF">Tci_855424</name>
</gene>
<dbReference type="EMBL" id="BKCJ011089525">
    <property type="protein sequence ID" value="GFC83454.1"/>
    <property type="molecule type" value="Genomic_DNA"/>
</dbReference>